<comment type="caution">
    <text evidence="2">The sequence shown here is derived from an EMBL/GenBank/DDBJ whole genome shotgun (WGS) entry which is preliminary data.</text>
</comment>
<dbReference type="Pfam" id="PF12732">
    <property type="entry name" value="YtxH"/>
    <property type="match status" value="1"/>
</dbReference>
<reference evidence="2 3" key="1">
    <citation type="submission" date="2019-07" db="EMBL/GenBank/DDBJ databases">
        <title>Rufibacter sp. nov., isolated from lake sediment.</title>
        <authorList>
            <person name="Qu J.-H."/>
        </authorList>
    </citation>
    <scope>NUCLEOTIDE SEQUENCE [LARGE SCALE GENOMIC DNA]</scope>
    <source>
        <strain evidence="2 3">NBS58-1</strain>
    </source>
</reference>
<evidence type="ECO:0000313" key="3">
    <source>
        <dbReference type="Proteomes" id="UP000324133"/>
    </source>
</evidence>
<accession>A0A5B6TGZ8</accession>
<protein>
    <recommendedName>
        <fullName evidence="4">YtxH domain-containing protein</fullName>
    </recommendedName>
</protein>
<feature type="compositionally biased region" description="Polar residues" evidence="1">
    <location>
        <begin position="167"/>
        <end position="178"/>
    </location>
</feature>
<organism evidence="2 3">
    <name type="scientific">Rufibacter hautae</name>
    <dbReference type="NCBI Taxonomy" id="2595005"/>
    <lineage>
        <taxon>Bacteria</taxon>
        <taxon>Pseudomonadati</taxon>
        <taxon>Bacteroidota</taxon>
        <taxon>Cytophagia</taxon>
        <taxon>Cytophagales</taxon>
        <taxon>Hymenobacteraceae</taxon>
        <taxon>Rufibacter</taxon>
    </lineage>
</organism>
<evidence type="ECO:0000313" key="2">
    <source>
        <dbReference type="EMBL" id="KAA3439286.1"/>
    </source>
</evidence>
<feature type="compositionally biased region" description="Low complexity" evidence="1">
    <location>
        <begin position="133"/>
        <end position="153"/>
    </location>
</feature>
<dbReference type="OrthoDB" id="894320at2"/>
<feature type="region of interest" description="Disordered" evidence="1">
    <location>
        <begin position="133"/>
        <end position="178"/>
    </location>
</feature>
<keyword evidence="3" id="KW-1185">Reference proteome</keyword>
<name>A0A5B6TGZ8_9BACT</name>
<evidence type="ECO:0000256" key="1">
    <source>
        <dbReference type="SAM" id="MobiDB-lite"/>
    </source>
</evidence>
<evidence type="ECO:0008006" key="4">
    <source>
        <dbReference type="Google" id="ProtNLM"/>
    </source>
</evidence>
<feature type="region of interest" description="Disordered" evidence="1">
    <location>
        <begin position="64"/>
        <end position="119"/>
    </location>
</feature>
<proteinExistence type="predicted"/>
<dbReference type="AlphaFoldDB" id="A0A5B6TGZ8"/>
<dbReference type="Proteomes" id="UP000324133">
    <property type="component" value="Unassembled WGS sequence"/>
</dbReference>
<dbReference type="InterPro" id="IPR024623">
    <property type="entry name" value="YtxH"/>
</dbReference>
<feature type="compositionally biased region" description="Polar residues" evidence="1">
    <location>
        <begin position="76"/>
        <end position="93"/>
    </location>
</feature>
<dbReference type="EMBL" id="VKKY01000001">
    <property type="protein sequence ID" value="KAA3439286.1"/>
    <property type="molecule type" value="Genomic_DNA"/>
</dbReference>
<sequence length="178" mass="16917">MKDDNGKIILAMLAGAGAGIIAGVLMAPEAGETTRGNLKKSASKLGSNLGSKVQAIGSSASALIGRKSSGDPAVVNTGSNSTPTSHLDNNPTGGNVDLMTGDDPRDTATGTGVSDMGAGVTGGAYGADAGTMGTDTDANATGTSAGTTSGATTKPKRASRAKGASKSGPTGTGSDASA</sequence>
<dbReference type="RefSeq" id="WP_149088931.1">
    <property type="nucleotide sequence ID" value="NZ_VKKY01000001.1"/>
</dbReference>
<gene>
    <name evidence="2" type="ORF">FOA19_00970</name>
</gene>